<dbReference type="InterPro" id="IPR002156">
    <property type="entry name" value="RNaseH_domain"/>
</dbReference>
<accession>A0AAE0AL06</accession>
<dbReference type="PANTHER" id="PTHR47074">
    <property type="entry name" value="BNAC02G40300D PROTEIN"/>
    <property type="match status" value="1"/>
</dbReference>
<dbReference type="Pfam" id="PF13456">
    <property type="entry name" value="RVT_3"/>
    <property type="match status" value="1"/>
</dbReference>
<proteinExistence type="predicted"/>
<evidence type="ECO:0000259" key="1">
    <source>
        <dbReference type="Pfam" id="PF13456"/>
    </source>
</evidence>
<dbReference type="InterPro" id="IPR044730">
    <property type="entry name" value="RNase_H-like_dom_plant"/>
</dbReference>
<dbReference type="GO" id="GO:0004523">
    <property type="term" value="F:RNA-DNA hybrid ribonuclease activity"/>
    <property type="evidence" value="ECO:0007669"/>
    <property type="project" value="InterPro"/>
</dbReference>
<dbReference type="GO" id="GO:0003676">
    <property type="term" value="F:nucleic acid binding"/>
    <property type="evidence" value="ECO:0007669"/>
    <property type="project" value="InterPro"/>
</dbReference>
<dbReference type="CDD" id="cd06222">
    <property type="entry name" value="RNase_H_like"/>
    <property type="match status" value="1"/>
</dbReference>
<protein>
    <recommendedName>
        <fullName evidence="1">RNase H type-1 domain-containing protein</fullName>
    </recommendedName>
</protein>
<evidence type="ECO:0000313" key="3">
    <source>
        <dbReference type="Proteomes" id="UP001281410"/>
    </source>
</evidence>
<name>A0AAE0AL06_9ROSI</name>
<sequence>MGQVNVDKNVSQSDQFVEMDLDSSLGSIGQLKDNNRGSNLEVCSKVETDMVSFHRPADRHENVKLEGPGNGQYLSGGLCLFWADSMDVSLMSYSLFHIDVQIVSHRSAQWRMTGFYGHPEASQLHHAWSLLRRLNNVRMLDCMPTIGHVPRSRRFHFEECWAEDEKCAAVIQNSWNSCRNQEDMSGVVTTINQCTEQMSRWYSGNKRGWLKKIQEKQNELLLASSNIEAGSWHRIRNIECELDILLDQEEVYWRQRSRQKWLNSGDKNTKYFHRKASSKRSRNVIRGLFDKLDANLILSLPCSTLPVPDALLWHFDKLGSYSVHSGYHFGCELLSNSSTSGLLNLSESWWKFLWRVKLLVKATSFLEEFRNVNKAGVVDGCVNRLNGVSWCPQDTGFYKLNTDAAVDDVNGKVSCGIIIRDCDGSVMASSVQLISTGFSAQVAEAMAMLRGFIFAYDSGLFPCILESDAKVDGRVGDGGGGAVWEFFRSGLGSWECCAFENGDGGGMVEKMMLVSTVWSGGYEFELM</sequence>
<evidence type="ECO:0000313" key="2">
    <source>
        <dbReference type="EMBL" id="KAK3219570.1"/>
    </source>
</evidence>
<gene>
    <name evidence="2" type="ORF">Dsin_013540</name>
</gene>
<feature type="domain" description="RNase H type-1" evidence="1">
    <location>
        <begin position="401"/>
        <end position="470"/>
    </location>
</feature>
<keyword evidence="3" id="KW-1185">Reference proteome</keyword>
<reference evidence="2" key="1">
    <citation type="journal article" date="2023" name="Plant J.">
        <title>Genome sequences and population genomics provide insights into the demographic history, inbreeding, and mutation load of two 'living fossil' tree species of Dipteronia.</title>
        <authorList>
            <person name="Feng Y."/>
            <person name="Comes H.P."/>
            <person name="Chen J."/>
            <person name="Zhu S."/>
            <person name="Lu R."/>
            <person name="Zhang X."/>
            <person name="Li P."/>
            <person name="Qiu J."/>
            <person name="Olsen K.M."/>
            <person name="Qiu Y."/>
        </authorList>
    </citation>
    <scope>NUCLEOTIDE SEQUENCE</scope>
    <source>
        <strain evidence="2">NBL</strain>
    </source>
</reference>
<dbReference type="AlphaFoldDB" id="A0AAE0AL06"/>
<dbReference type="PANTHER" id="PTHR47074:SF11">
    <property type="entry name" value="REVERSE TRANSCRIPTASE-LIKE PROTEIN"/>
    <property type="match status" value="1"/>
</dbReference>
<dbReference type="EMBL" id="JANJYJ010000004">
    <property type="protein sequence ID" value="KAK3219570.1"/>
    <property type="molecule type" value="Genomic_DNA"/>
</dbReference>
<dbReference type="InterPro" id="IPR052929">
    <property type="entry name" value="RNase_H-like_EbsB-rel"/>
</dbReference>
<comment type="caution">
    <text evidence="2">The sequence shown here is derived from an EMBL/GenBank/DDBJ whole genome shotgun (WGS) entry which is preliminary data.</text>
</comment>
<dbReference type="Proteomes" id="UP001281410">
    <property type="component" value="Unassembled WGS sequence"/>
</dbReference>
<organism evidence="2 3">
    <name type="scientific">Dipteronia sinensis</name>
    <dbReference type="NCBI Taxonomy" id="43782"/>
    <lineage>
        <taxon>Eukaryota</taxon>
        <taxon>Viridiplantae</taxon>
        <taxon>Streptophyta</taxon>
        <taxon>Embryophyta</taxon>
        <taxon>Tracheophyta</taxon>
        <taxon>Spermatophyta</taxon>
        <taxon>Magnoliopsida</taxon>
        <taxon>eudicotyledons</taxon>
        <taxon>Gunneridae</taxon>
        <taxon>Pentapetalae</taxon>
        <taxon>rosids</taxon>
        <taxon>malvids</taxon>
        <taxon>Sapindales</taxon>
        <taxon>Sapindaceae</taxon>
        <taxon>Hippocastanoideae</taxon>
        <taxon>Acereae</taxon>
        <taxon>Dipteronia</taxon>
    </lineage>
</organism>